<keyword evidence="1" id="KW-0472">Membrane</keyword>
<name>A0A2M7VDD4_9BACT</name>
<keyword evidence="1" id="KW-1133">Transmembrane helix</keyword>
<evidence type="ECO:0000256" key="1">
    <source>
        <dbReference type="SAM" id="Phobius"/>
    </source>
</evidence>
<sequence length="461" mass="53777">MFLIIISGLLITHAITLIKKYRYYYRLFIVISFILTWSFIFKINFYLPMAKGPSRYSILILILSLIFSLLVVFYQKIVTFNWRSNILTGIAVTILLPICFIATDQISEYDYTYIFTPALKILNSYTLANIYFQYDLLPSLLATAWLKLGLTINNFQILAQLSFYLLITSIFLFTKRLFFYKANAFFLFIILIIIKIYGLMHDPIVIFQVTPWRLDLWLILLLLIYWKGIRHWLIGLALAILIIISKNFGIIYTICYFILITTDCIINLWPIQNILTDWRNYFNKLLIVIKQYLPNVIIIITGIIINSLLFGSVNIAAAAAYRRIGLGFMPIALDSFYWYLPIIFSVLAILLIKNREKLPNKYYIGGLFLIIFSIGNSIYFFGRSHENNIINIAAVLLTTFFLLIDLIYFTWSKSKYNPSSIRKTNLIFGIILITLLLLHYGQNILLKLDKQLVNIRKGQII</sequence>
<feature type="transmembrane region" description="Helical" evidence="1">
    <location>
        <begin position="426"/>
        <end position="446"/>
    </location>
</feature>
<feature type="transmembrane region" description="Helical" evidence="1">
    <location>
        <begin position="24"/>
        <end position="44"/>
    </location>
</feature>
<evidence type="ECO:0000313" key="3">
    <source>
        <dbReference type="Proteomes" id="UP000230405"/>
    </source>
</evidence>
<dbReference type="AlphaFoldDB" id="A0A2M7VDD4"/>
<comment type="caution">
    <text evidence="2">The sequence shown here is derived from an EMBL/GenBank/DDBJ whole genome shotgun (WGS) entry which is preliminary data.</text>
</comment>
<feature type="transmembrane region" description="Helical" evidence="1">
    <location>
        <begin position="86"/>
        <end position="102"/>
    </location>
</feature>
<evidence type="ECO:0008006" key="4">
    <source>
        <dbReference type="Google" id="ProtNLM"/>
    </source>
</evidence>
<dbReference type="Proteomes" id="UP000230405">
    <property type="component" value="Unassembled WGS sequence"/>
</dbReference>
<feature type="transmembrane region" description="Helical" evidence="1">
    <location>
        <begin position="185"/>
        <end position="210"/>
    </location>
</feature>
<organism evidence="2 3">
    <name type="scientific">Candidatus Komeilibacteria bacterium CG_4_10_14_0_2_um_filter_37_10</name>
    <dbReference type="NCBI Taxonomy" id="1974470"/>
    <lineage>
        <taxon>Bacteria</taxon>
        <taxon>Candidatus Komeiliibacteriota</taxon>
    </lineage>
</organism>
<feature type="transmembrane region" description="Helical" evidence="1">
    <location>
        <begin position="216"/>
        <end position="243"/>
    </location>
</feature>
<evidence type="ECO:0000313" key="2">
    <source>
        <dbReference type="EMBL" id="PIZ98432.1"/>
    </source>
</evidence>
<feature type="transmembrane region" description="Helical" evidence="1">
    <location>
        <begin position="331"/>
        <end position="350"/>
    </location>
</feature>
<gene>
    <name evidence="2" type="ORF">COX77_04575</name>
</gene>
<feature type="transmembrane region" description="Helical" evidence="1">
    <location>
        <begin position="292"/>
        <end position="319"/>
    </location>
</feature>
<feature type="transmembrane region" description="Helical" evidence="1">
    <location>
        <begin position="56"/>
        <end position="74"/>
    </location>
</feature>
<reference evidence="3" key="1">
    <citation type="submission" date="2017-09" db="EMBL/GenBank/DDBJ databases">
        <title>Depth-based differentiation of microbial function through sediment-hosted aquifers and enrichment of novel symbionts in the deep terrestrial subsurface.</title>
        <authorList>
            <person name="Probst A.J."/>
            <person name="Ladd B."/>
            <person name="Jarett J.K."/>
            <person name="Geller-Mcgrath D.E."/>
            <person name="Sieber C.M.K."/>
            <person name="Emerson J.B."/>
            <person name="Anantharaman K."/>
            <person name="Thomas B.C."/>
            <person name="Malmstrom R."/>
            <person name="Stieglmeier M."/>
            <person name="Klingl A."/>
            <person name="Woyke T."/>
            <person name="Ryan C.M."/>
            <person name="Banfield J.F."/>
        </authorList>
    </citation>
    <scope>NUCLEOTIDE SEQUENCE [LARGE SCALE GENOMIC DNA]</scope>
</reference>
<feature type="transmembrane region" description="Helical" evidence="1">
    <location>
        <begin position="362"/>
        <end position="382"/>
    </location>
</feature>
<feature type="transmembrane region" description="Helical" evidence="1">
    <location>
        <begin position="389"/>
        <end position="411"/>
    </location>
</feature>
<feature type="transmembrane region" description="Helical" evidence="1">
    <location>
        <begin position="154"/>
        <end position="173"/>
    </location>
</feature>
<keyword evidence="1" id="KW-0812">Transmembrane</keyword>
<accession>A0A2M7VDD4</accession>
<feature type="transmembrane region" description="Helical" evidence="1">
    <location>
        <begin position="250"/>
        <end position="272"/>
    </location>
</feature>
<proteinExistence type="predicted"/>
<dbReference type="EMBL" id="PFPO01000088">
    <property type="protein sequence ID" value="PIZ98432.1"/>
    <property type="molecule type" value="Genomic_DNA"/>
</dbReference>
<protein>
    <recommendedName>
        <fullName evidence="4">Glycosyltransferase RgtA/B/C/D-like domain-containing protein</fullName>
    </recommendedName>
</protein>